<proteinExistence type="predicted"/>
<evidence type="ECO:0000313" key="2">
    <source>
        <dbReference type="EMBL" id="WOH15206.1"/>
    </source>
</evidence>
<reference evidence="2" key="1">
    <citation type="journal article" date="2016" name="Nat. Genet.">
        <title>A high-quality carrot genome assembly provides new insights into carotenoid accumulation and asterid genome evolution.</title>
        <authorList>
            <person name="Iorizzo M."/>
            <person name="Ellison S."/>
            <person name="Senalik D."/>
            <person name="Zeng P."/>
            <person name="Satapoomin P."/>
            <person name="Huang J."/>
            <person name="Bowman M."/>
            <person name="Iovene M."/>
            <person name="Sanseverino W."/>
            <person name="Cavagnaro P."/>
            <person name="Yildiz M."/>
            <person name="Macko-Podgorni A."/>
            <person name="Moranska E."/>
            <person name="Grzebelus E."/>
            <person name="Grzebelus D."/>
            <person name="Ashrafi H."/>
            <person name="Zheng Z."/>
            <person name="Cheng S."/>
            <person name="Spooner D."/>
            <person name="Van Deynze A."/>
            <person name="Simon P."/>
        </authorList>
    </citation>
    <scope>NUCLEOTIDE SEQUENCE</scope>
    <source>
        <tissue evidence="2">Leaf</tissue>
    </source>
</reference>
<protein>
    <submittedName>
        <fullName evidence="2">Uncharacterized protein</fullName>
    </submittedName>
</protein>
<dbReference type="AlphaFoldDB" id="A0A175YGT8"/>
<dbReference type="Gramene" id="KZM82391">
    <property type="protein sequence ID" value="KZM82391"/>
    <property type="gene ID" value="DCAR_029960"/>
</dbReference>
<evidence type="ECO:0000256" key="1">
    <source>
        <dbReference type="SAM" id="MobiDB-lite"/>
    </source>
</evidence>
<organism evidence="2 3">
    <name type="scientific">Daucus carota subsp. sativus</name>
    <name type="common">Carrot</name>
    <dbReference type="NCBI Taxonomy" id="79200"/>
    <lineage>
        <taxon>Eukaryota</taxon>
        <taxon>Viridiplantae</taxon>
        <taxon>Streptophyta</taxon>
        <taxon>Embryophyta</taxon>
        <taxon>Tracheophyta</taxon>
        <taxon>Spermatophyta</taxon>
        <taxon>Magnoliopsida</taxon>
        <taxon>eudicotyledons</taxon>
        <taxon>Gunneridae</taxon>
        <taxon>Pentapetalae</taxon>
        <taxon>asterids</taxon>
        <taxon>campanulids</taxon>
        <taxon>Apiales</taxon>
        <taxon>Apiaceae</taxon>
        <taxon>Apioideae</taxon>
        <taxon>Scandiceae</taxon>
        <taxon>Daucinae</taxon>
        <taxon>Daucus</taxon>
        <taxon>Daucus sect. Daucus</taxon>
    </lineage>
</organism>
<feature type="region of interest" description="Disordered" evidence="1">
    <location>
        <begin position="45"/>
        <end position="68"/>
    </location>
</feature>
<reference evidence="2" key="2">
    <citation type="submission" date="2022-03" db="EMBL/GenBank/DDBJ databases">
        <title>Draft title - Genomic analysis of global carrot germplasm unveils the trajectory of domestication and the origin of high carotenoid orange carrot.</title>
        <authorList>
            <person name="Iorizzo M."/>
            <person name="Ellison S."/>
            <person name="Senalik D."/>
            <person name="Macko-Podgorni A."/>
            <person name="Grzebelus D."/>
            <person name="Bostan H."/>
            <person name="Rolling W."/>
            <person name="Curaba J."/>
            <person name="Simon P."/>
        </authorList>
    </citation>
    <scope>NUCLEOTIDE SEQUENCE</scope>
    <source>
        <tissue evidence="2">Leaf</tissue>
    </source>
</reference>
<sequence>MKAAKEDFALMCKSMTDRQAEILTSGLFLEEQHRRVIDLLDGKQDVVGDSSTADDETARTSGNEDARKLAREADESLRNHRVYREIELQELEKIFKKYEGMLKQNMSEMRKSAEDIEIQRRELSPKLIQLARSKADESGTT</sequence>
<keyword evidence="3" id="KW-1185">Reference proteome</keyword>
<accession>A0A175YGT8</accession>
<dbReference type="EMBL" id="CP093351">
    <property type="protein sequence ID" value="WOH15206.1"/>
    <property type="molecule type" value="Genomic_DNA"/>
</dbReference>
<evidence type="ECO:0000313" key="3">
    <source>
        <dbReference type="Proteomes" id="UP000077755"/>
    </source>
</evidence>
<gene>
    <name evidence="2" type="ORF">DCAR_0934743</name>
</gene>
<dbReference type="Proteomes" id="UP000077755">
    <property type="component" value="Chromosome 9"/>
</dbReference>
<name>A0A175YGT8_DAUCS</name>
<feature type="compositionally biased region" description="Basic and acidic residues" evidence="1">
    <location>
        <begin position="56"/>
        <end position="68"/>
    </location>
</feature>